<sequence length="134" mass="15629">MVRLFFHEMNKSEGFVGGSNLEGPKSKKEKLEDNGNHSDKGDEDEEEEESRKVRLGLNRKSSYDDDEDGGKADDMDDDDIEKVMTGSMRKYLLMTMKLLEMIQKNVKIWLLKSLHHLKLNRMVMMKMKVKKMVD</sequence>
<feature type="region of interest" description="Disordered" evidence="1">
    <location>
        <begin position="9"/>
        <end position="78"/>
    </location>
</feature>
<dbReference type="Proteomes" id="UP000639772">
    <property type="component" value="Chromosome 1"/>
</dbReference>
<feature type="compositionally biased region" description="Acidic residues" evidence="1">
    <location>
        <begin position="64"/>
        <end position="78"/>
    </location>
</feature>
<dbReference type="EMBL" id="JADCNM010000001">
    <property type="protein sequence ID" value="KAG0501448.1"/>
    <property type="molecule type" value="Genomic_DNA"/>
</dbReference>
<name>A0A835S2N7_VANPL</name>
<dbReference type="AlphaFoldDB" id="A0A835S2N7"/>
<comment type="caution">
    <text evidence="2">The sequence shown here is derived from an EMBL/GenBank/DDBJ whole genome shotgun (WGS) entry which is preliminary data.</text>
</comment>
<proteinExistence type="predicted"/>
<protein>
    <submittedName>
        <fullName evidence="2">Uncharacterized protein</fullName>
    </submittedName>
</protein>
<evidence type="ECO:0000313" key="3">
    <source>
        <dbReference type="Proteomes" id="UP000639772"/>
    </source>
</evidence>
<evidence type="ECO:0000256" key="1">
    <source>
        <dbReference type="SAM" id="MobiDB-lite"/>
    </source>
</evidence>
<gene>
    <name evidence="2" type="ORF">HPP92_001520</name>
</gene>
<feature type="compositionally biased region" description="Basic and acidic residues" evidence="1">
    <location>
        <begin position="24"/>
        <end position="40"/>
    </location>
</feature>
<accession>A0A835S2N7</accession>
<reference evidence="2 3" key="1">
    <citation type="journal article" date="2020" name="Nat. Food">
        <title>A phased Vanilla planifolia genome enables genetic improvement of flavour and production.</title>
        <authorList>
            <person name="Hasing T."/>
            <person name="Tang H."/>
            <person name="Brym M."/>
            <person name="Khazi F."/>
            <person name="Huang T."/>
            <person name="Chambers A.H."/>
        </authorList>
    </citation>
    <scope>NUCLEOTIDE SEQUENCE [LARGE SCALE GENOMIC DNA]</scope>
    <source>
        <tissue evidence="2">Leaf</tissue>
    </source>
</reference>
<organism evidence="2 3">
    <name type="scientific">Vanilla planifolia</name>
    <name type="common">Vanilla</name>
    <dbReference type="NCBI Taxonomy" id="51239"/>
    <lineage>
        <taxon>Eukaryota</taxon>
        <taxon>Viridiplantae</taxon>
        <taxon>Streptophyta</taxon>
        <taxon>Embryophyta</taxon>
        <taxon>Tracheophyta</taxon>
        <taxon>Spermatophyta</taxon>
        <taxon>Magnoliopsida</taxon>
        <taxon>Liliopsida</taxon>
        <taxon>Asparagales</taxon>
        <taxon>Orchidaceae</taxon>
        <taxon>Vanilloideae</taxon>
        <taxon>Vanilleae</taxon>
        <taxon>Vanilla</taxon>
    </lineage>
</organism>
<evidence type="ECO:0000313" key="2">
    <source>
        <dbReference type="EMBL" id="KAG0501448.1"/>
    </source>
</evidence>